<accession>A0A812ZWC6</accession>
<organism evidence="1 2">
    <name type="scientific">Symbiodinium necroappetens</name>
    <dbReference type="NCBI Taxonomy" id="1628268"/>
    <lineage>
        <taxon>Eukaryota</taxon>
        <taxon>Sar</taxon>
        <taxon>Alveolata</taxon>
        <taxon>Dinophyceae</taxon>
        <taxon>Suessiales</taxon>
        <taxon>Symbiodiniaceae</taxon>
        <taxon>Symbiodinium</taxon>
    </lineage>
</organism>
<sequence length="236" mass="25776">MVGGNFPRDVVTEQECCLRLCFWTTDERPVFLSSVFWPRGGCMLDKNGMPVTIENGGYLSDPGHDTTIVDVGANYDRVEEVELPDEVQQAWDQGQDFPGDIHQAWQDGCSSFELPVGSSPPTMFQNYKFSLADDEADEPLGCIVSMVISMWRGARAAGILPNLARQLILSYLFFPLEPRSLSGSLAVAVGVLTAPERIKHKDQEEGEEEGECVICGGPAVSWLGGQGVKAASWSID</sequence>
<name>A0A812ZWC6_9DINO</name>
<dbReference type="AlphaFoldDB" id="A0A812ZWC6"/>
<dbReference type="EMBL" id="CAJNJA010051005">
    <property type="protein sequence ID" value="CAE7843320.1"/>
    <property type="molecule type" value="Genomic_DNA"/>
</dbReference>
<dbReference type="Proteomes" id="UP000601435">
    <property type="component" value="Unassembled WGS sequence"/>
</dbReference>
<reference evidence="1" key="1">
    <citation type="submission" date="2021-02" db="EMBL/GenBank/DDBJ databases">
        <authorList>
            <person name="Dougan E. K."/>
            <person name="Rhodes N."/>
            <person name="Thang M."/>
            <person name="Chan C."/>
        </authorList>
    </citation>
    <scope>NUCLEOTIDE SEQUENCE</scope>
</reference>
<comment type="caution">
    <text evidence="1">The sequence shown here is derived from an EMBL/GenBank/DDBJ whole genome shotgun (WGS) entry which is preliminary data.</text>
</comment>
<proteinExistence type="predicted"/>
<protein>
    <submittedName>
        <fullName evidence="1">MARK3 protein</fullName>
    </submittedName>
</protein>
<dbReference type="OrthoDB" id="10343281at2759"/>
<evidence type="ECO:0000313" key="1">
    <source>
        <dbReference type="EMBL" id="CAE7843320.1"/>
    </source>
</evidence>
<gene>
    <name evidence="1" type="primary">MARK3</name>
    <name evidence="1" type="ORF">SNEC2469_LOCUS25688</name>
</gene>
<keyword evidence="2" id="KW-1185">Reference proteome</keyword>
<evidence type="ECO:0000313" key="2">
    <source>
        <dbReference type="Proteomes" id="UP000601435"/>
    </source>
</evidence>